<dbReference type="CDD" id="cd00780">
    <property type="entry name" value="NTF2"/>
    <property type="match status" value="1"/>
</dbReference>
<feature type="region of interest" description="Disordered" evidence="3">
    <location>
        <begin position="166"/>
        <end position="401"/>
    </location>
</feature>
<dbReference type="Gene3D" id="3.30.70.330">
    <property type="match status" value="1"/>
</dbReference>
<gene>
    <name evidence="6" type="ORF">CNAG_03722</name>
</gene>
<dbReference type="PANTHER" id="PTHR10693:SF20">
    <property type="entry name" value="AT27578P"/>
    <property type="match status" value="1"/>
</dbReference>
<organism evidence="6 7">
    <name type="scientific">Cryptococcus neoformans (strain H99 / ATCC 208821 / CBS 10515 / FGSC 9487)</name>
    <name type="common">Cryptococcus neoformans var. grubii serotype A</name>
    <dbReference type="NCBI Taxonomy" id="235443"/>
    <lineage>
        <taxon>Eukaryota</taxon>
        <taxon>Fungi</taxon>
        <taxon>Dikarya</taxon>
        <taxon>Basidiomycota</taxon>
        <taxon>Agaricomycotina</taxon>
        <taxon>Tremellomycetes</taxon>
        <taxon>Tremellales</taxon>
        <taxon>Cryptococcaceae</taxon>
        <taxon>Cryptococcus</taxon>
        <taxon>Cryptococcus neoformans species complex</taxon>
    </lineage>
</organism>
<evidence type="ECO:0000256" key="3">
    <source>
        <dbReference type="SAM" id="MobiDB-lite"/>
    </source>
</evidence>
<dbReference type="CDD" id="cd00590">
    <property type="entry name" value="RRM_SF"/>
    <property type="match status" value="1"/>
</dbReference>
<dbReference type="PROSITE" id="PS50177">
    <property type="entry name" value="NTF2_DOMAIN"/>
    <property type="match status" value="1"/>
</dbReference>
<feature type="domain" description="NTF2" evidence="5">
    <location>
        <begin position="44"/>
        <end position="160"/>
    </location>
</feature>
<dbReference type="Pfam" id="PF00076">
    <property type="entry name" value="RRM_1"/>
    <property type="match status" value="1"/>
</dbReference>
<dbReference type="PROSITE" id="PS50102">
    <property type="entry name" value="RRM"/>
    <property type="match status" value="1"/>
</dbReference>
<evidence type="ECO:0000313" key="7">
    <source>
        <dbReference type="Proteomes" id="UP000010091"/>
    </source>
</evidence>
<dbReference type="OrthoDB" id="339151at2759"/>
<evidence type="ECO:0000259" key="5">
    <source>
        <dbReference type="PROSITE" id="PS50177"/>
    </source>
</evidence>
<evidence type="ECO:0000256" key="2">
    <source>
        <dbReference type="PROSITE-ProRule" id="PRU00176"/>
    </source>
</evidence>
<dbReference type="GO" id="GO:0005829">
    <property type="term" value="C:cytosol"/>
    <property type="evidence" value="ECO:0007669"/>
    <property type="project" value="TreeGrafter"/>
</dbReference>
<feature type="compositionally biased region" description="Low complexity" evidence="3">
    <location>
        <begin position="212"/>
        <end position="221"/>
    </location>
</feature>
<feature type="compositionally biased region" description="Polar residues" evidence="3">
    <location>
        <begin position="15"/>
        <end position="30"/>
    </location>
</feature>
<dbReference type="InterPro" id="IPR032710">
    <property type="entry name" value="NTF2-like_dom_sf"/>
</dbReference>
<dbReference type="HOGENOM" id="CLU_022209_2_1_1"/>
<evidence type="ECO:0000256" key="1">
    <source>
        <dbReference type="ARBA" id="ARBA00022884"/>
    </source>
</evidence>
<dbReference type="EMBL" id="CP003821">
    <property type="protein sequence ID" value="AFR93228.2"/>
    <property type="molecule type" value="Genomic_DNA"/>
</dbReference>
<dbReference type="InterPro" id="IPR018222">
    <property type="entry name" value="Nuclear_transport_factor_2_euk"/>
</dbReference>
<dbReference type="InterPro" id="IPR039539">
    <property type="entry name" value="Ras_GTPase_bind_prot"/>
</dbReference>
<dbReference type="GO" id="GO:0003729">
    <property type="term" value="F:mRNA binding"/>
    <property type="evidence" value="ECO:0007669"/>
    <property type="project" value="TreeGrafter"/>
</dbReference>
<dbReference type="Proteomes" id="UP000010091">
    <property type="component" value="Chromosome 2"/>
</dbReference>
<dbReference type="FunFam" id="3.10.450.50:FF:000003">
    <property type="entry name" value="Nuclear transport factor 2 family protein"/>
    <property type="match status" value="1"/>
</dbReference>
<dbReference type="InterPro" id="IPR012677">
    <property type="entry name" value="Nucleotide-bd_a/b_plait_sf"/>
</dbReference>
<feature type="compositionally biased region" description="Low complexity" evidence="3">
    <location>
        <begin position="171"/>
        <end position="187"/>
    </location>
</feature>
<feature type="compositionally biased region" description="Gly residues" evidence="3">
    <location>
        <begin position="518"/>
        <end position="536"/>
    </location>
</feature>
<dbReference type="PANTHER" id="PTHR10693">
    <property type="entry name" value="RAS GTPASE-ACTIVATING PROTEIN-BINDING PROTEIN"/>
    <property type="match status" value="1"/>
</dbReference>
<dbReference type="VEuPathDB" id="FungiDB:CNAG_03722"/>
<dbReference type="Pfam" id="PF02136">
    <property type="entry name" value="NTF2"/>
    <property type="match status" value="1"/>
</dbReference>
<dbReference type="InterPro" id="IPR002075">
    <property type="entry name" value="NTF2_dom"/>
</dbReference>
<dbReference type="InterPro" id="IPR000504">
    <property type="entry name" value="RRM_dom"/>
</dbReference>
<keyword evidence="7" id="KW-1185">Reference proteome</keyword>
<evidence type="ECO:0000313" key="6">
    <source>
        <dbReference type="EMBL" id="AFR93228.2"/>
    </source>
</evidence>
<dbReference type="SUPFAM" id="SSF54928">
    <property type="entry name" value="RNA-binding domain, RBD"/>
    <property type="match status" value="1"/>
</dbReference>
<dbReference type="RefSeq" id="XP_012047193.1">
    <property type="nucleotide sequence ID" value="XM_012191803.1"/>
</dbReference>
<dbReference type="InterPro" id="IPR035979">
    <property type="entry name" value="RBD_domain_sf"/>
</dbReference>
<proteinExistence type="predicted"/>
<keyword evidence="1 2" id="KW-0694">RNA-binding</keyword>
<feature type="compositionally biased region" description="Low complexity" evidence="3">
    <location>
        <begin position="341"/>
        <end position="358"/>
    </location>
</feature>
<dbReference type="GO" id="GO:0016579">
    <property type="term" value="P:protein deubiquitination"/>
    <property type="evidence" value="ECO:0007669"/>
    <property type="project" value="TreeGrafter"/>
</dbReference>
<feature type="region of interest" description="Disordered" evidence="3">
    <location>
        <begin position="1"/>
        <end position="39"/>
    </location>
</feature>
<feature type="compositionally biased region" description="Polar residues" evidence="3">
    <location>
        <begin position="383"/>
        <end position="400"/>
    </location>
</feature>
<dbReference type="GO" id="GO:0034517">
    <property type="term" value="P:ribophagy"/>
    <property type="evidence" value="ECO:0007669"/>
    <property type="project" value="TreeGrafter"/>
</dbReference>
<dbReference type="GO" id="GO:1990904">
    <property type="term" value="C:ribonucleoprotein complex"/>
    <property type="evidence" value="ECO:0007669"/>
    <property type="project" value="TreeGrafter"/>
</dbReference>
<dbReference type="GeneID" id="23887196"/>
<evidence type="ECO:0000259" key="4">
    <source>
        <dbReference type="PROSITE" id="PS50102"/>
    </source>
</evidence>
<dbReference type="KEGG" id="cng:CNAG_03722"/>
<name>J9VGF1_CRYN9</name>
<feature type="compositionally biased region" description="Low complexity" evidence="3">
    <location>
        <begin position="253"/>
        <end position="319"/>
    </location>
</feature>
<feature type="compositionally biased region" description="Gly residues" evidence="3">
    <location>
        <begin position="502"/>
        <end position="511"/>
    </location>
</feature>
<dbReference type="GO" id="GO:1990861">
    <property type="term" value="C:Ubp3-Bre5 deubiquitination complex"/>
    <property type="evidence" value="ECO:0007669"/>
    <property type="project" value="TreeGrafter"/>
</dbReference>
<feature type="compositionally biased region" description="Pro residues" evidence="3">
    <location>
        <begin position="359"/>
        <end position="370"/>
    </location>
</feature>
<reference evidence="6 7" key="1">
    <citation type="journal article" date="2014" name="PLoS Genet.">
        <title>Analysis of the genome and transcriptome of Cryptococcus neoformans var. grubii reveals complex RNA expression and microevolution leading to virulence attenuation.</title>
        <authorList>
            <person name="Janbon G."/>
            <person name="Ormerod K.L."/>
            <person name="Paulet D."/>
            <person name="Byrnes E.J.III."/>
            <person name="Yadav V."/>
            <person name="Chatterjee G."/>
            <person name="Mullapudi N."/>
            <person name="Hon C.C."/>
            <person name="Billmyre R.B."/>
            <person name="Brunel F."/>
            <person name="Bahn Y.S."/>
            <person name="Chen W."/>
            <person name="Chen Y."/>
            <person name="Chow E.W."/>
            <person name="Coppee J.Y."/>
            <person name="Floyd-Averette A."/>
            <person name="Gaillardin C."/>
            <person name="Gerik K.J."/>
            <person name="Goldberg J."/>
            <person name="Gonzalez-Hilarion S."/>
            <person name="Gujja S."/>
            <person name="Hamlin J.L."/>
            <person name="Hsueh Y.P."/>
            <person name="Ianiri G."/>
            <person name="Jones S."/>
            <person name="Kodira C.D."/>
            <person name="Kozubowski L."/>
            <person name="Lam W."/>
            <person name="Marra M."/>
            <person name="Mesner L.D."/>
            <person name="Mieczkowski P.A."/>
            <person name="Moyrand F."/>
            <person name="Nielsen K."/>
            <person name="Proux C."/>
            <person name="Rossignol T."/>
            <person name="Schein J.E."/>
            <person name="Sun S."/>
            <person name="Wollschlaeger C."/>
            <person name="Wood I.A."/>
            <person name="Zeng Q."/>
            <person name="Neuveglise C."/>
            <person name="Newlon C.S."/>
            <person name="Perfect J.R."/>
            <person name="Lodge J.K."/>
            <person name="Idnurm A."/>
            <person name="Stajich J.E."/>
            <person name="Kronstad J.W."/>
            <person name="Sanyal K."/>
            <person name="Heitman J."/>
            <person name="Fraser J.A."/>
            <person name="Cuomo C.A."/>
            <person name="Dietrich F.S."/>
        </authorList>
    </citation>
    <scope>NUCLEOTIDE SEQUENCE [LARGE SCALE GENOMIC DNA]</scope>
    <source>
        <strain evidence="7">H99 / ATCC 208821 / CBS 10515 / FGSC 9487</strain>
    </source>
</reference>
<dbReference type="AlphaFoldDB" id="J9VGF1"/>
<dbReference type="SwissPalm" id="J9VGF1"/>
<feature type="compositionally biased region" description="Basic and acidic residues" evidence="3">
    <location>
        <begin position="487"/>
        <end position="497"/>
    </location>
</feature>
<accession>J9VGF1</accession>
<sequence length="544" mass="57277">MASARHSIHFHSLPSRPTSQIPKMASTQPPVSAPEQSKIKPQDVGWQFVPQYYNFVNSQPHRLHCFYNKRSTFIHGEEGEDVTPAFGQQEIHDRILQIGYNQCKVYIHSMDSQSSADGGIIILVLGELSNNHQSWRKFSQTFFLAEQPGGYFVLNDIFRYLREDVDEDESAPQGTTQPQEEPAQPEVAAEKLPEATTITQEPAKDPVPEPEPVSAPSEVVADTVPEEAEIAAVPDKDVAPEQEPPAVKEPEAAAEPAEATPKPAASVTESVASPAPAAPTPAAKAASPAPAAKVASPAPAAPKAAAPATNGSSPASTTPAAPPKPMTWASMAASNVWGKTASPSATSAPAPAPAAAAAPAPPAAPAPGPAQPKKDEKPASAPVTGQGQRRQQTIDPSKVQTAHCFVKLPNWSPDSQSSSDFLTDAELSKIASRFGEVKSTEIVKSKACAFVEFARVESARKAIQHSLPVEQGGEGGTKFPNGTLSFEPRKEKDDRPKAKGQRTGGQQGQGQGQRQVNGGAGGRGGRGPRGRGGQGNQGDRQPQK</sequence>
<protein>
    <submittedName>
        <fullName evidence="6">RAN protein binding protein</fullName>
    </submittedName>
</protein>
<feature type="region of interest" description="Disordered" evidence="3">
    <location>
        <begin position="465"/>
        <end position="544"/>
    </location>
</feature>
<dbReference type="Gene3D" id="3.10.450.50">
    <property type="match status" value="1"/>
</dbReference>
<feature type="domain" description="RRM" evidence="4">
    <location>
        <begin position="422"/>
        <end position="491"/>
    </location>
</feature>
<dbReference type="SUPFAM" id="SSF54427">
    <property type="entry name" value="NTF2-like"/>
    <property type="match status" value="1"/>
</dbReference>
<dbReference type="SMART" id="SM00360">
    <property type="entry name" value="RRM"/>
    <property type="match status" value="1"/>
</dbReference>